<comment type="caution">
    <text evidence="2">The sequence shown here is derived from an EMBL/GenBank/DDBJ whole genome shotgun (WGS) entry which is preliminary data.</text>
</comment>
<feature type="compositionally biased region" description="Basic and acidic residues" evidence="1">
    <location>
        <begin position="208"/>
        <end position="220"/>
    </location>
</feature>
<dbReference type="Proteomes" id="UP000635477">
    <property type="component" value="Unassembled WGS sequence"/>
</dbReference>
<feature type="region of interest" description="Disordered" evidence="1">
    <location>
        <begin position="24"/>
        <end position="87"/>
    </location>
</feature>
<feature type="compositionally biased region" description="Low complexity" evidence="1">
    <location>
        <begin position="155"/>
        <end position="165"/>
    </location>
</feature>
<organism evidence="2 3">
    <name type="scientific">Fusarium zealandicum</name>
    <dbReference type="NCBI Taxonomy" id="1053134"/>
    <lineage>
        <taxon>Eukaryota</taxon>
        <taxon>Fungi</taxon>
        <taxon>Dikarya</taxon>
        <taxon>Ascomycota</taxon>
        <taxon>Pezizomycotina</taxon>
        <taxon>Sordariomycetes</taxon>
        <taxon>Hypocreomycetidae</taxon>
        <taxon>Hypocreales</taxon>
        <taxon>Nectriaceae</taxon>
        <taxon>Fusarium</taxon>
        <taxon>Fusarium staphyleae species complex</taxon>
    </lineage>
</organism>
<proteinExistence type="predicted"/>
<feature type="compositionally biased region" description="Acidic residues" evidence="1">
    <location>
        <begin position="78"/>
        <end position="87"/>
    </location>
</feature>
<feature type="compositionally biased region" description="Basic and acidic residues" evidence="1">
    <location>
        <begin position="273"/>
        <end position="283"/>
    </location>
</feature>
<protein>
    <submittedName>
        <fullName evidence="2">Uncharacterized protein</fullName>
    </submittedName>
</protein>
<reference evidence="2" key="2">
    <citation type="submission" date="2020-05" db="EMBL/GenBank/DDBJ databases">
        <authorList>
            <person name="Kim H.-S."/>
            <person name="Proctor R.H."/>
            <person name="Brown D.W."/>
        </authorList>
    </citation>
    <scope>NUCLEOTIDE SEQUENCE</scope>
    <source>
        <strain evidence="2">NRRL 22465</strain>
    </source>
</reference>
<dbReference type="AlphaFoldDB" id="A0A8H4U400"/>
<reference evidence="2" key="1">
    <citation type="journal article" date="2020" name="BMC Genomics">
        <title>Correction to: Identification and distribution of gene clusters required for synthesis of sphingolipid metabolism inhibitors in diverse species of the filamentous fungus Fusarium.</title>
        <authorList>
            <person name="Kim H.S."/>
            <person name="Lohmar J.M."/>
            <person name="Busman M."/>
            <person name="Brown D.W."/>
            <person name="Naumann T.A."/>
            <person name="Divon H.H."/>
            <person name="Lysoe E."/>
            <person name="Uhlig S."/>
            <person name="Proctor R.H."/>
        </authorList>
    </citation>
    <scope>NUCLEOTIDE SEQUENCE</scope>
    <source>
        <strain evidence="2">NRRL 22465</strain>
    </source>
</reference>
<feature type="region of interest" description="Disordered" evidence="1">
    <location>
        <begin position="126"/>
        <end position="283"/>
    </location>
</feature>
<evidence type="ECO:0000313" key="2">
    <source>
        <dbReference type="EMBL" id="KAF4969358.1"/>
    </source>
</evidence>
<evidence type="ECO:0000313" key="3">
    <source>
        <dbReference type="Proteomes" id="UP000635477"/>
    </source>
</evidence>
<feature type="non-terminal residue" evidence="2">
    <location>
        <position position="1"/>
    </location>
</feature>
<keyword evidence="3" id="KW-1185">Reference proteome</keyword>
<accession>A0A8H4U400</accession>
<sequence>MASSHFYLKENQSDHLAAFQIGSRDAVERSSDDVASVHDSASYHEPEIKQEPEEDEQQVKEETFVGQSDKGHEPKPDFEDDFDNGYDSDDEHHLCSTLLYFILKTLLHHSNDSPQAPNMDRFAEQFLGRPDRDPNSRSRPPDNSGFMETFAKNLAKSAARSAAKRAMGESSSGNRSRDRPRGGGGFGEISPEDFRGLGNFVLEMLGGKNEEEAKERGEKKRDKKRKRDKDRDRDRDGTRSRKLDEETDRYGSDRERRKRRRRRVTFAEPYYEPQREDNYPPPY</sequence>
<feature type="compositionally biased region" description="Basic and acidic residues" evidence="1">
    <location>
        <begin position="229"/>
        <end position="255"/>
    </location>
</feature>
<evidence type="ECO:0000256" key="1">
    <source>
        <dbReference type="SAM" id="MobiDB-lite"/>
    </source>
</evidence>
<dbReference type="EMBL" id="JABEYC010001097">
    <property type="protein sequence ID" value="KAF4969358.1"/>
    <property type="molecule type" value="Genomic_DNA"/>
</dbReference>
<feature type="compositionally biased region" description="Basic and acidic residues" evidence="1">
    <location>
        <begin position="25"/>
        <end position="77"/>
    </location>
</feature>
<gene>
    <name evidence="2" type="ORF">FZEAL_10245</name>
</gene>
<name>A0A8H4U400_9HYPO</name>
<feature type="compositionally biased region" description="Basic and acidic residues" evidence="1">
    <location>
        <begin position="129"/>
        <end position="140"/>
    </location>
</feature>